<feature type="coiled-coil region" evidence="7">
    <location>
        <begin position="197"/>
        <end position="231"/>
    </location>
</feature>
<dbReference type="GO" id="GO:0000139">
    <property type="term" value="C:Golgi membrane"/>
    <property type="evidence" value="ECO:0007669"/>
    <property type="project" value="InterPro"/>
</dbReference>
<feature type="transmembrane region" description="Helical" evidence="9">
    <location>
        <begin position="523"/>
        <end position="543"/>
    </location>
</feature>
<dbReference type="InterPro" id="IPR007271">
    <property type="entry name" value="Nuc_sug_transpt"/>
</dbReference>
<organism evidence="11 12">
    <name type="scientific">Rotaria socialis</name>
    <dbReference type="NCBI Taxonomy" id="392032"/>
    <lineage>
        <taxon>Eukaryota</taxon>
        <taxon>Metazoa</taxon>
        <taxon>Spiralia</taxon>
        <taxon>Gnathifera</taxon>
        <taxon>Rotifera</taxon>
        <taxon>Eurotatoria</taxon>
        <taxon>Bdelloidea</taxon>
        <taxon>Philodinida</taxon>
        <taxon>Philodinidae</taxon>
        <taxon>Rotaria</taxon>
    </lineage>
</organism>
<feature type="transmembrane region" description="Helical" evidence="9">
    <location>
        <begin position="289"/>
        <end position="310"/>
    </location>
</feature>
<dbReference type="Gene3D" id="3.30.1520.10">
    <property type="entry name" value="Phox-like domain"/>
    <property type="match status" value="1"/>
</dbReference>
<dbReference type="PROSITE" id="PS50195">
    <property type="entry name" value="PX"/>
    <property type="match status" value="1"/>
</dbReference>
<name>A0A821AJ52_9BILA</name>
<feature type="transmembrane region" description="Helical" evidence="9">
    <location>
        <begin position="258"/>
        <end position="277"/>
    </location>
</feature>
<evidence type="ECO:0000256" key="5">
    <source>
        <dbReference type="ARBA" id="ARBA00022989"/>
    </source>
</evidence>
<comment type="subcellular location">
    <subcellularLocation>
        <location evidence="1">Membrane</location>
        <topology evidence="1">Multi-pass membrane protein</topology>
    </subcellularLocation>
</comment>
<comment type="caution">
    <text evidence="11">The sequence shown here is derived from an EMBL/GenBank/DDBJ whole genome shotgun (WGS) entry which is preliminary data.</text>
</comment>
<evidence type="ECO:0000256" key="7">
    <source>
        <dbReference type="SAM" id="Coils"/>
    </source>
</evidence>
<comment type="similarity">
    <text evidence="2">Belongs to the nucleotide-sugar transporter family. SLC35A subfamily.</text>
</comment>
<keyword evidence="4 9" id="KW-0812">Transmembrane</keyword>
<evidence type="ECO:0000259" key="10">
    <source>
        <dbReference type="PROSITE" id="PS50195"/>
    </source>
</evidence>
<feature type="transmembrane region" description="Helical" evidence="9">
    <location>
        <begin position="330"/>
        <end position="351"/>
    </location>
</feature>
<keyword evidence="6 9" id="KW-0472">Membrane</keyword>
<proteinExistence type="inferred from homology"/>
<keyword evidence="3" id="KW-0813">Transport</keyword>
<dbReference type="PANTHER" id="PTHR10231">
    <property type="entry name" value="NUCLEOTIDE-SUGAR TRANSMEMBRANE TRANSPORTER"/>
    <property type="match status" value="1"/>
</dbReference>
<dbReference type="AlphaFoldDB" id="A0A821AJ52"/>
<evidence type="ECO:0000256" key="1">
    <source>
        <dbReference type="ARBA" id="ARBA00004141"/>
    </source>
</evidence>
<evidence type="ECO:0000313" key="11">
    <source>
        <dbReference type="EMBL" id="CAF4578621.1"/>
    </source>
</evidence>
<dbReference type="SUPFAM" id="SSF103481">
    <property type="entry name" value="Multidrug resistance efflux transporter EmrE"/>
    <property type="match status" value="1"/>
</dbReference>
<evidence type="ECO:0000256" key="2">
    <source>
        <dbReference type="ARBA" id="ARBA00009976"/>
    </source>
</evidence>
<dbReference type="Pfam" id="PF04142">
    <property type="entry name" value="Nuc_sug_transp"/>
    <property type="match status" value="1"/>
</dbReference>
<dbReference type="GO" id="GO:0035091">
    <property type="term" value="F:phosphatidylinositol binding"/>
    <property type="evidence" value="ECO:0007669"/>
    <property type="project" value="InterPro"/>
</dbReference>
<evidence type="ECO:0000256" key="3">
    <source>
        <dbReference type="ARBA" id="ARBA00022597"/>
    </source>
</evidence>
<feature type="transmembrane region" description="Helical" evidence="9">
    <location>
        <begin position="480"/>
        <end position="497"/>
    </location>
</feature>
<evidence type="ECO:0000256" key="6">
    <source>
        <dbReference type="ARBA" id="ARBA00023136"/>
    </source>
</evidence>
<evidence type="ECO:0000256" key="4">
    <source>
        <dbReference type="ARBA" id="ARBA00022692"/>
    </source>
</evidence>
<dbReference type="GO" id="GO:0015165">
    <property type="term" value="F:pyrimidine nucleotide-sugar transmembrane transporter activity"/>
    <property type="evidence" value="ECO:0007669"/>
    <property type="project" value="InterPro"/>
</dbReference>
<sequence length="638" mass="72995">MASITKDSELCSFDVPETARHPSGHTIYKIVLQVTPKELTENSYQLVHWKRYNDIRKLYEVLQRYHQAIYRPGKFPDFPEKTRFMERFDPVVVEERRVATKTFLNYALQQLYLRTHDAYLNFFQKGEKVLLPDVAAAPLQPEIVNSQVPTSIETEPVSLAAVPIHEPVIQANPDELLFTTDEEEHIEHVTSACAQILADLNDLQFEQQDEINKEKEEFNLIEEEVNQAANKFIFQRSISMFSSLRRQINLKDLFPTRWSFLIFISYMGLFINQGLLVTGSKTATNSYNYNTIVVVLLTECVKLISAVTIYRQTHTFSQMRREITDNRTVIILYFIPSALYCLYNNLAFINLSSYDPTTYFLLLQFRVVVTGVIFQFLFNKRLTRLQWLSLILLTSGCIIKQFEHSSISSSSTTISTRNMTTATTTIQSNQQTITTPPSIINVHLILILVQVFCSCFAGVYNEYLLKSDRTNQVDTMLQNAFMYVDSILCNFVLLMYFDRQQPTLSVVHKIFDTISIILSGKQFLILLIIINNAAVGIVTSLFLKSMTSILKTFASALELLFTSILAWMLFGIPVSIYTFIAIFIVSNAVYLYSINPVVNLPSTPTMNVPANQPININNGDVNSKNSNPANEQERRLIV</sequence>
<keyword evidence="3" id="KW-0762">Sugar transport</keyword>
<dbReference type="EMBL" id="CAJOBS010000446">
    <property type="protein sequence ID" value="CAF4578621.1"/>
    <property type="molecule type" value="Genomic_DNA"/>
</dbReference>
<evidence type="ECO:0000256" key="8">
    <source>
        <dbReference type="SAM" id="MobiDB-lite"/>
    </source>
</evidence>
<dbReference type="SUPFAM" id="SSF64268">
    <property type="entry name" value="PX domain"/>
    <property type="match status" value="1"/>
</dbReference>
<dbReference type="InterPro" id="IPR001683">
    <property type="entry name" value="PX_dom"/>
</dbReference>
<reference evidence="11" key="1">
    <citation type="submission" date="2021-02" db="EMBL/GenBank/DDBJ databases">
        <authorList>
            <person name="Nowell W R."/>
        </authorList>
    </citation>
    <scope>NUCLEOTIDE SEQUENCE</scope>
</reference>
<feature type="transmembrane region" description="Helical" evidence="9">
    <location>
        <begin position="439"/>
        <end position="460"/>
    </location>
</feature>
<feature type="region of interest" description="Disordered" evidence="8">
    <location>
        <begin position="614"/>
        <end position="638"/>
    </location>
</feature>
<feature type="domain" description="PX" evidence="10">
    <location>
        <begin position="6"/>
        <end position="130"/>
    </location>
</feature>
<protein>
    <recommendedName>
        <fullName evidence="10">PX domain-containing protein</fullName>
    </recommendedName>
</protein>
<dbReference type="Proteomes" id="UP000663838">
    <property type="component" value="Unassembled WGS sequence"/>
</dbReference>
<evidence type="ECO:0000313" key="12">
    <source>
        <dbReference type="Proteomes" id="UP000663838"/>
    </source>
</evidence>
<gene>
    <name evidence="11" type="ORF">TOA249_LOCUS9112</name>
</gene>
<evidence type="ECO:0000256" key="9">
    <source>
        <dbReference type="SAM" id="Phobius"/>
    </source>
</evidence>
<dbReference type="Pfam" id="PF00787">
    <property type="entry name" value="PX"/>
    <property type="match status" value="1"/>
</dbReference>
<dbReference type="InterPro" id="IPR037185">
    <property type="entry name" value="EmrE-like"/>
</dbReference>
<feature type="transmembrane region" description="Helical" evidence="9">
    <location>
        <begin position="357"/>
        <end position="378"/>
    </location>
</feature>
<keyword evidence="7" id="KW-0175">Coiled coil</keyword>
<accession>A0A821AJ52</accession>
<feature type="compositionally biased region" description="Polar residues" evidence="8">
    <location>
        <begin position="614"/>
        <end position="630"/>
    </location>
</feature>
<keyword evidence="5 9" id="KW-1133">Transmembrane helix</keyword>
<dbReference type="InterPro" id="IPR036871">
    <property type="entry name" value="PX_dom_sf"/>
</dbReference>